<dbReference type="KEGG" id="hakz:J0X25_05720"/>
<protein>
    <submittedName>
        <fullName evidence="2">Type I-D CRISPR-associated helicase Cas3</fullName>
    </submittedName>
</protein>
<organism evidence="2 3">
    <name type="scientific">Haloterrigena alkaliphila</name>
    <dbReference type="NCBI Taxonomy" id="2816475"/>
    <lineage>
        <taxon>Archaea</taxon>
        <taxon>Methanobacteriati</taxon>
        <taxon>Methanobacteriota</taxon>
        <taxon>Stenosarchaea group</taxon>
        <taxon>Halobacteria</taxon>
        <taxon>Halobacteriales</taxon>
        <taxon>Natrialbaceae</taxon>
        <taxon>Haloterrigena</taxon>
    </lineage>
</organism>
<dbReference type="InterPro" id="IPR014001">
    <property type="entry name" value="Helicase_ATP-bd"/>
</dbReference>
<dbReference type="AlphaFoldDB" id="A0A8A2VJ94"/>
<dbReference type="Proteomes" id="UP000663203">
    <property type="component" value="Chromosome"/>
</dbReference>
<feature type="domain" description="Helicase ATP-binding" evidence="1">
    <location>
        <begin position="61"/>
        <end position="272"/>
    </location>
</feature>
<dbReference type="PANTHER" id="PTHR47957:SF3">
    <property type="entry name" value="ATP-DEPENDENT HELICASE HRQ1"/>
    <property type="match status" value="1"/>
</dbReference>
<accession>A0A8A2VJ94</accession>
<dbReference type="Pfam" id="PF00270">
    <property type="entry name" value="DEAD"/>
    <property type="match status" value="1"/>
</dbReference>
<dbReference type="PANTHER" id="PTHR47957">
    <property type="entry name" value="ATP-DEPENDENT HELICASE HRQ1"/>
    <property type="match status" value="1"/>
</dbReference>
<proteinExistence type="predicted"/>
<dbReference type="SUPFAM" id="SSF52540">
    <property type="entry name" value="P-loop containing nucleoside triphosphate hydrolases"/>
    <property type="match status" value="1"/>
</dbReference>
<evidence type="ECO:0000259" key="1">
    <source>
        <dbReference type="PROSITE" id="PS51192"/>
    </source>
</evidence>
<dbReference type="InterPro" id="IPR017575">
    <property type="entry name" value="CRISPR-assoc_helicase_Cas3"/>
</dbReference>
<evidence type="ECO:0000313" key="2">
    <source>
        <dbReference type="EMBL" id="QSX00465.1"/>
    </source>
</evidence>
<dbReference type="GO" id="GO:0043138">
    <property type="term" value="F:3'-5' DNA helicase activity"/>
    <property type="evidence" value="ECO:0007669"/>
    <property type="project" value="TreeGrafter"/>
</dbReference>
<dbReference type="GeneID" id="63186783"/>
<dbReference type="EMBL" id="CP071462">
    <property type="protein sequence ID" value="QSX00465.1"/>
    <property type="molecule type" value="Genomic_DNA"/>
</dbReference>
<dbReference type="GO" id="GO:0036297">
    <property type="term" value="P:interstrand cross-link repair"/>
    <property type="evidence" value="ECO:0007669"/>
    <property type="project" value="TreeGrafter"/>
</dbReference>
<dbReference type="RefSeq" id="WP_207290183.1">
    <property type="nucleotide sequence ID" value="NZ_CP071462.1"/>
</dbReference>
<gene>
    <name evidence="2" type="primary">cas3</name>
    <name evidence="2" type="ORF">J0X25_05720</name>
</gene>
<dbReference type="GO" id="GO:0003676">
    <property type="term" value="F:nucleic acid binding"/>
    <property type="evidence" value="ECO:0007669"/>
    <property type="project" value="InterPro"/>
</dbReference>
<dbReference type="InterPro" id="IPR027417">
    <property type="entry name" value="P-loop_NTPase"/>
</dbReference>
<dbReference type="Gene3D" id="3.40.50.300">
    <property type="entry name" value="P-loop containing nucleotide triphosphate hydrolases"/>
    <property type="match status" value="1"/>
</dbReference>
<dbReference type="GO" id="GO:0005524">
    <property type="term" value="F:ATP binding"/>
    <property type="evidence" value="ECO:0007669"/>
    <property type="project" value="InterPro"/>
</dbReference>
<reference evidence="2 3" key="1">
    <citation type="submission" date="2021-03" db="EMBL/GenBank/DDBJ databases">
        <title>Haloterrigena longa sp. nov. and Haloterrigena limicola sp. nov., extremely halophilic archaea isolated from a salt lake.</title>
        <authorList>
            <person name="Henglin C."/>
        </authorList>
    </citation>
    <scope>NUCLEOTIDE SEQUENCE [LARGE SCALE GENOMIC DNA]</scope>
    <source>
        <strain evidence="2 3">KZCA68</strain>
    </source>
</reference>
<dbReference type="SMART" id="SM00487">
    <property type="entry name" value="DEXDc"/>
    <property type="match status" value="1"/>
</dbReference>
<evidence type="ECO:0000313" key="3">
    <source>
        <dbReference type="Proteomes" id="UP000663203"/>
    </source>
</evidence>
<dbReference type="GO" id="GO:0006289">
    <property type="term" value="P:nucleotide-excision repair"/>
    <property type="evidence" value="ECO:0007669"/>
    <property type="project" value="TreeGrafter"/>
</dbReference>
<sequence length="743" mass="82534">MADSNFGELFSATRTLAGAHMPGKHTDEYFPLEENYADQHQLRMRDAILDDDIDVVGNVNPTGSGKTLSWLAPTIRSGEAGEGWIVLATYPTRALIDDQVQSIRARFEQYYSAVWPPRRDGHTLRETDSGAVIDTGDNSFPLTDRVRSITGEDTIGRLTGTVFMEAFEHARSASRAGVPTVILTTPDMLSVLATDRVKSRDAGQFPGLVDSIVVDEFHLSNPRGKRLLPFHLDVYMQLTDQRFLDTLVFLSATPDAQVIDQLGNAFTTEIIGPDAVSTAVATGAPATREILPETPFHIETRQMFSNGEWLADEAGTLLEWHAGDVGQTVAIVDSVREVEILTNALQAVAPDDLTVGAVSGWHGDNHQATIDDADIVVGNSALEVGVDFDAIGRLVCTAYEANSAIQRIGRMRARAGIDTQEIAVITSEDAHTELLAQCEQDQISRDALQTAFRESISETTAAPYYELLCAAYTRYLWEYADEPLRERVTPQEGLYPEIVRDHFTERLARLPNSVVNMDALWDELEETLETYRMHYRDGGAWALFEEMHDYRPGSLSALILDCTDSDQFYKEYQLGYVLRYGTGRFVSNNIGLSAVFKDAHGRQPTDDELAHLRKIDRRAAGRMILTGTQSEARSYTIEAFNQAATWRKQANSESAAGCFPRRLTKGRIEITKGYLKGVDHIDIAGDVLAQYTPVGPYEARECYHLGPFGNVLPLTEHDSLALWQDATLVHARLISDWMMERDS</sequence>
<dbReference type="PROSITE" id="PS51192">
    <property type="entry name" value="HELICASE_ATP_BIND_1"/>
    <property type="match status" value="1"/>
</dbReference>
<dbReference type="NCBIfam" id="TIGR03158">
    <property type="entry name" value="cas3_cyano"/>
    <property type="match status" value="1"/>
</dbReference>
<name>A0A8A2VJ94_9EURY</name>
<keyword evidence="3" id="KW-1185">Reference proteome</keyword>
<dbReference type="InterPro" id="IPR011545">
    <property type="entry name" value="DEAD/DEAH_box_helicase_dom"/>
</dbReference>